<dbReference type="Gene3D" id="3.30.420.10">
    <property type="entry name" value="Ribonuclease H-like superfamily/Ribonuclease H"/>
    <property type="match status" value="1"/>
</dbReference>
<evidence type="ECO:0000313" key="3">
    <source>
        <dbReference type="Proteomes" id="UP000077266"/>
    </source>
</evidence>
<dbReference type="GO" id="GO:0008408">
    <property type="term" value="F:3'-5' exonuclease activity"/>
    <property type="evidence" value="ECO:0007669"/>
    <property type="project" value="InterPro"/>
</dbReference>
<dbReference type="OrthoDB" id="26838at2759"/>
<sequence>MPTVLCATASSVERALPLLKASSHLFVDLEGRNLGNEDGALSVISIGTALARDIFIFDVLSLSVEDIRPVLDLIANTHTLKIVWDGRMDAIDFRRTYNVRFGRVLDLQIADIVSRPERGVEDEVMMHSVPWHPLHPVRYYDTGGVHALVGLKQALESHGVADKPERGNPSINHQDWMSRPLSREYLKYAAQDIVLISR</sequence>
<dbReference type="InterPro" id="IPR036397">
    <property type="entry name" value="RNaseH_sf"/>
</dbReference>
<dbReference type="PANTHER" id="PTHR43040:SF1">
    <property type="entry name" value="RIBONUCLEASE D"/>
    <property type="match status" value="1"/>
</dbReference>
<organism evidence="2 3">
    <name type="scientific">Exidia glandulosa HHB12029</name>
    <dbReference type="NCBI Taxonomy" id="1314781"/>
    <lineage>
        <taxon>Eukaryota</taxon>
        <taxon>Fungi</taxon>
        <taxon>Dikarya</taxon>
        <taxon>Basidiomycota</taxon>
        <taxon>Agaricomycotina</taxon>
        <taxon>Agaricomycetes</taxon>
        <taxon>Auriculariales</taxon>
        <taxon>Exidiaceae</taxon>
        <taxon>Exidia</taxon>
    </lineage>
</organism>
<dbReference type="STRING" id="1314781.A0A165ZWS2"/>
<dbReference type="InterPro" id="IPR002562">
    <property type="entry name" value="3'-5'_exonuclease_dom"/>
</dbReference>
<dbReference type="EMBL" id="KV426159">
    <property type="protein sequence ID" value="KZV86319.1"/>
    <property type="molecule type" value="Genomic_DNA"/>
</dbReference>
<accession>A0A165ZWS2</accession>
<feature type="non-terminal residue" evidence="2">
    <location>
        <position position="198"/>
    </location>
</feature>
<dbReference type="InterPro" id="IPR012337">
    <property type="entry name" value="RNaseH-like_sf"/>
</dbReference>
<dbReference type="SUPFAM" id="SSF53098">
    <property type="entry name" value="Ribonuclease H-like"/>
    <property type="match status" value="1"/>
</dbReference>
<dbReference type="InParanoid" id="A0A165ZWS2"/>
<dbReference type="AlphaFoldDB" id="A0A165ZWS2"/>
<keyword evidence="3" id="KW-1185">Reference proteome</keyword>
<dbReference type="GO" id="GO:0003676">
    <property type="term" value="F:nucleic acid binding"/>
    <property type="evidence" value="ECO:0007669"/>
    <property type="project" value="InterPro"/>
</dbReference>
<protein>
    <recommendedName>
        <fullName evidence="1">3'-5' exonuclease domain-containing protein</fullName>
    </recommendedName>
</protein>
<name>A0A165ZWS2_EXIGL</name>
<dbReference type="GO" id="GO:0006139">
    <property type="term" value="P:nucleobase-containing compound metabolic process"/>
    <property type="evidence" value="ECO:0007669"/>
    <property type="project" value="InterPro"/>
</dbReference>
<dbReference type="Pfam" id="PF01612">
    <property type="entry name" value="DNA_pol_A_exo1"/>
    <property type="match status" value="1"/>
</dbReference>
<dbReference type="Proteomes" id="UP000077266">
    <property type="component" value="Unassembled WGS sequence"/>
</dbReference>
<dbReference type="PANTHER" id="PTHR43040">
    <property type="entry name" value="RIBONUCLEASE D"/>
    <property type="match status" value="1"/>
</dbReference>
<proteinExistence type="predicted"/>
<feature type="domain" description="3'-5' exonuclease" evidence="1">
    <location>
        <begin position="9"/>
        <end position="119"/>
    </location>
</feature>
<reference evidence="2 3" key="1">
    <citation type="journal article" date="2016" name="Mol. Biol. Evol.">
        <title>Comparative Genomics of Early-Diverging Mushroom-Forming Fungi Provides Insights into the Origins of Lignocellulose Decay Capabilities.</title>
        <authorList>
            <person name="Nagy L.G."/>
            <person name="Riley R."/>
            <person name="Tritt A."/>
            <person name="Adam C."/>
            <person name="Daum C."/>
            <person name="Floudas D."/>
            <person name="Sun H."/>
            <person name="Yadav J.S."/>
            <person name="Pangilinan J."/>
            <person name="Larsson K.H."/>
            <person name="Matsuura K."/>
            <person name="Barry K."/>
            <person name="Labutti K."/>
            <person name="Kuo R."/>
            <person name="Ohm R.A."/>
            <person name="Bhattacharya S.S."/>
            <person name="Shirouzu T."/>
            <person name="Yoshinaga Y."/>
            <person name="Martin F.M."/>
            <person name="Grigoriev I.V."/>
            <person name="Hibbett D.S."/>
        </authorList>
    </citation>
    <scope>NUCLEOTIDE SEQUENCE [LARGE SCALE GENOMIC DNA]</scope>
    <source>
        <strain evidence="2 3">HHB12029</strain>
    </source>
</reference>
<gene>
    <name evidence="2" type="ORF">EXIGLDRAFT_681101</name>
</gene>
<evidence type="ECO:0000313" key="2">
    <source>
        <dbReference type="EMBL" id="KZV86319.1"/>
    </source>
</evidence>
<evidence type="ECO:0000259" key="1">
    <source>
        <dbReference type="Pfam" id="PF01612"/>
    </source>
</evidence>